<reference evidence="3 4" key="1">
    <citation type="submission" date="2024-06" db="EMBL/GenBank/DDBJ databases">
        <title>Brevundimonas sp. C11.</title>
        <authorList>
            <person name="Maltman C."/>
        </authorList>
    </citation>
    <scope>NUCLEOTIDE SEQUENCE [LARGE SCALE GENOMIC DNA]</scope>
    <source>
        <strain evidence="3 4">C11</strain>
    </source>
</reference>
<sequence>MTENPIPPRDEEDPRERDLARRSGTPAVGVWLILFGLLLLGLVVYGLSAVL</sequence>
<dbReference type="EMBL" id="JBEGDD010000012">
    <property type="protein sequence ID" value="MEQ7156343.1"/>
    <property type="molecule type" value="Genomic_DNA"/>
</dbReference>
<evidence type="ECO:0000256" key="1">
    <source>
        <dbReference type="SAM" id="MobiDB-lite"/>
    </source>
</evidence>
<proteinExistence type="predicted"/>
<evidence type="ECO:0000313" key="3">
    <source>
        <dbReference type="EMBL" id="MEQ7156343.1"/>
    </source>
</evidence>
<evidence type="ECO:0000313" key="4">
    <source>
        <dbReference type="Proteomes" id="UP001445732"/>
    </source>
</evidence>
<feature type="compositionally biased region" description="Basic and acidic residues" evidence="1">
    <location>
        <begin position="8"/>
        <end position="20"/>
    </location>
</feature>
<protein>
    <submittedName>
        <fullName evidence="3">Uncharacterized protein</fullName>
    </submittedName>
</protein>
<organism evidence="3 4">
    <name type="scientific">Brevundimonas aurifodinae</name>
    <dbReference type="NCBI Taxonomy" id="1508312"/>
    <lineage>
        <taxon>Bacteria</taxon>
        <taxon>Pseudomonadati</taxon>
        <taxon>Pseudomonadota</taxon>
        <taxon>Alphaproteobacteria</taxon>
        <taxon>Caulobacterales</taxon>
        <taxon>Caulobacteraceae</taxon>
        <taxon>Brevundimonas</taxon>
    </lineage>
</organism>
<keyword evidence="4" id="KW-1185">Reference proteome</keyword>
<gene>
    <name evidence="3" type="ORF">ABN401_14065</name>
</gene>
<accession>A0ABV1NRU0</accession>
<evidence type="ECO:0000256" key="2">
    <source>
        <dbReference type="SAM" id="Phobius"/>
    </source>
</evidence>
<feature type="transmembrane region" description="Helical" evidence="2">
    <location>
        <begin position="28"/>
        <end position="50"/>
    </location>
</feature>
<feature type="region of interest" description="Disordered" evidence="1">
    <location>
        <begin position="1"/>
        <end position="20"/>
    </location>
</feature>
<keyword evidence="2" id="KW-1133">Transmembrane helix</keyword>
<name>A0ABV1NRU0_9CAUL</name>
<dbReference type="RefSeq" id="WP_349685491.1">
    <property type="nucleotide sequence ID" value="NZ_JBEGDD010000012.1"/>
</dbReference>
<keyword evidence="2" id="KW-0472">Membrane</keyword>
<comment type="caution">
    <text evidence="3">The sequence shown here is derived from an EMBL/GenBank/DDBJ whole genome shotgun (WGS) entry which is preliminary data.</text>
</comment>
<keyword evidence="2" id="KW-0812">Transmembrane</keyword>
<dbReference type="Proteomes" id="UP001445732">
    <property type="component" value="Unassembled WGS sequence"/>
</dbReference>